<keyword evidence="1" id="KW-1185">Reference proteome</keyword>
<proteinExistence type="predicted"/>
<dbReference type="Proteomes" id="UP000694867">
    <property type="component" value="Unplaced"/>
</dbReference>
<dbReference type="GeneID" id="100900746"/>
<evidence type="ECO:0000313" key="1">
    <source>
        <dbReference type="Proteomes" id="UP000694867"/>
    </source>
</evidence>
<sequence>MPHGQPILIKEGPPLHHGQPLLVRGPHKGGFAGHAPMPEEPAVIFKGHFGMSHGGHGPLMQGQPIILKNVHPPPPMVHGAPLIIRGGPLVKGGGHTVQGPTILLRGGGAHGFKGGPPIVLKGGFASPVPASGLEHEQHAVAGPSYLITTVHHVQKVSGGGKLLASFGGARHAKSSPPPIAFAHGPHVVQKGW</sequence>
<dbReference type="KEGG" id="goe:100900746"/>
<gene>
    <name evidence="2" type="primary">LOC100900746</name>
</gene>
<dbReference type="AlphaFoldDB" id="A0AAJ6QXE9"/>
<name>A0AAJ6QXE9_9ACAR</name>
<reference evidence="2" key="1">
    <citation type="submission" date="2025-08" db="UniProtKB">
        <authorList>
            <consortium name="RefSeq"/>
        </authorList>
    </citation>
    <scope>IDENTIFICATION</scope>
</reference>
<accession>A0AAJ6QXE9</accession>
<dbReference type="RefSeq" id="XP_003746994.2">
    <property type="nucleotide sequence ID" value="XM_003746946.2"/>
</dbReference>
<evidence type="ECO:0000313" key="2">
    <source>
        <dbReference type="RefSeq" id="XP_003746994.2"/>
    </source>
</evidence>
<organism evidence="1 2">
    <name type="scientific">Galendromus occidentalis</name>
    <name type="common">western predatory mite</name>
    <dbReference type="NCBI Taxonomy" id="34638"/>
    <lineage>
        <taxon>Eukaryota</taxon>
        <taxon>Metazoa</taxon>
        <taxon>Ecdysozoa</taxon>
        <taxon>Arthropoda</taxon>
        <taxon>Chelicerata</taxon>
        <taxon>Arachnida</taxon>
        <taxon>Acari</taxon>
        <taxon>Parasitiformes</taxon>
        <taxon>Mesostigmata</taxon>
        <taxon>Gamasina</taxon>
        <taxon>Phytoseioidea</taxon>
        <taxon>Phytoseiidae</taxon>
        <taxon>Typhlodrominae</taxon>
        <taxon>Galendromus</taxon>
    </lineage>
</organism>
<protein>
    <submittedName>
        <fullName evidence="2">Uncharacterized protein LOC100900746</fullName>
    </submittedName>
</protein>